<dbReference type="InterPro" id="IPR011335">
    <property type="entry name" value="Restrct_endonuc-II-like"/>
</dbReference>
<comment type="caution">
    <text evidence="2">The sequence shown here is derived from an EMBL/GenBank/DDBJ whole genome shotgun (WGS) entry which is preliminary data.</text>
</comment>
<protein>
    <submittedName>
        <fullName evidence="2">Uma2 family endonuclease</fullName>
    </submittedName>
</protein>
<sequence length="190" mass="22192">MIATIQRHYSLDEYRAIADTAEEKCEYHDGEIIAMTGGTVKHSRIGGNVFALLKFLLRDTNFEAINNDLRLWIPDYRRGVYPDAMVFDGALQFNGDREDEVLNPVLIVEVLSPSTEEYDRTDKFRMYRSIPSFCEYLLIRQNKIFVERYSKQAQVWTYSDFDSLDQSILLESLNTELAIAEIYRNIEFSM</sequence>
<accession>A0ABR8C6X2</accession>
<feature type="domain" description="Putative restriction endonuclease" evidence="1">
    <location>
        <begin position="12"/>
        <end position="177"/>
    </location>
</feature>
<keyword evidence="2" id="KW-0255">Endonuclease</keyword>
<dbReference type="RefSeq" id="WP_190575210.1">
    <property type="nucleotide sequence ID" value="NZ_CAWPQU010000001.1"/>
</dbReference>
<dbReference type="Proteomes" id="UP000618445">
    <property type="component" value="Unassembled WGS sequence"/>
</dbReference>
<evidence type="ECO:0000259" key="1">
    <source>
        <dbReference type="Pfam" id="PF05685"/>
    </source>
</evidence>
<keyword evidence="2" id="KW-0540">Nuclease</keyword>
<proteinExistence type="predicted"/>
<evidence type="ECO:0000313" key="2">
    <source>
        <dbReference type="EMBL" id="MBD2315242.1"/>
    </source>
</evidence>
<keyword evidence="2" id="KW-0378">Hydrolase</keyword>
<dbReference type="PANTHER" id="PTHR36558">
    <property type="entry name" value="GLR1098 PROTEIN"/>
    <property type="match status" value="1"/>
</dbReference>
<reference evidence="2 3" key="1">
    <citation type="journal article" date="2020" name="ISME J.">
        <title>Comparative genomics reveals insights into cyanobacterial evolution and habitat adaptation.</title>
        <authorList>
            <person name="Chen M.Y."/>
            <person name="Teng W.K."/>
            <person name="Zhao L."/>
            <person name="Hu C.X."/>
            <person name="Zhou Y.K."/>
            <person name="Han B.P."/>
            <person name="Song L.R."/>
            <person name="Shu W.S."/>
        </authorList>
    </citation>
    <scope>NUCLEOTIDE SEQUENCE [LARGE SCALE GENOMIC DNA]</scope>
    <source>
        <strain evidence="2 3">FACHB-1050</strain>
    </source>
</reference>
<dbReference type="CDD" id="cd06260">
    <property type="entry name" value="DUF820-like"/>
    <property type="match status" value="1"/>
</dbReference>
<dbReference type="Pfam" id="PF05685">
    <property type="entry name" value="Uma2"/>
    <property type="match status" value="1"/>
</dbReference>
<organism evidence="2 3">
    <name type="scientific">Phormidium tenue FACHB-1050</name>
    <dbReference type="NCBI Taxonomy" id="2692857"/>
    <lineage>
        <taxon>Bacteria</taxon>
        <taxon>Bacillati</taxon>
        <taxon>Cyanobacteriota</taxon>
        <taxon>Cyanophyceae</taxon>
        <taxon>Oscillatoriophycideae</taxon>
        <taxon>Oscillatoriales</taxon>
        <taxon>Oscillatoriaceae</taxon>
        <taxon>Phormidium</taxon>
    </lineage>
</organism>
<gene>
    <name evidence="2" type="ORF">H6G05_00060</name>
</gene>
<dbReference type="EMBL" id="JACJQY010000001">
    <property type="protein sequence ID" value="MBD2315242.1"/>
    <property type="molecule type" value="Genomic_DNA"/>
</dbReference>
<dbReference type="SUPFAM" id="SSF52980">
    <property type="entry name" value="Restriction endonuclease-like"/>
    <property type="match status" value="1"/>
</dbReference>
<dbReference type="GO" id="GO:0004519">
    <property type="term" value="F:endonuclease activity"/>
    <property type="evidence" value="ECO:0007669"/>
    <property type="project" value="UniProtKB-KW"/>
</dbReference>
<dbReference type="InterPro" id="IPR012296">
    <property type="entry name" value="Nuclease_put_TT1808"/>
</dbReference>
<evidence type="ECO:0000313" key="3">
    <source>
        <dbReference type="Proteomes" id="UP000618445"/>
    </source>
</evidence>
<name>A0ABR8C6X2_9CYAN</name>
<keyword evidence="3" id="KW-1185">Reference proteome</keyword>
<dbReference type="PANTHER" id="PTHR36558:SF1">
    <property type="entry name" value="RESTRICTION ENDONUCLEASE DOMAIN-CONTAINING PROTEIN-RELATED"/>
    <property type="match status" value="1"/>
</dbReference>
<dbReference type="Gene3D" id="3.90.1570.10">
    <property type="entry name" value="tt1808, chain A"/>
    <property type="match status" value="1"/>
</dbReference>
<dbReference type="InterPro" id="IPR008538">
    <property type="entry name" value="Uma2"/>
</dbReference>